<keyword evidence="1" id="KW-0547">Nucleotide-binding</keyword>
<dbReference type="SUPFAM" id="SSF100934">
    <property type="entry name" value="Heat shock protein 70kD (HSP70), C-terminal subdomain"/>
    <property type="match status" value="1"/>
</dbReference>
<dbReference type="GO" id="GO:0034663">
    <property type="term" value="C:endoplasmic reticulum chaperone complex"/>
    <property type="evidence" value="ECO:0007669"/>
    <property type="project" value="TreeGrafter"/>
</dbReference>
<dbReference type="PANTHER" id="PTHR45639:SF3">
    <property type="entry name" value="HYPOXIA UP-REGULATED PROTEIN 1"/>
    <property type="match status" value="1"/>
</dbReference>
<gene>
    <name evidence="5" type="ORF">KI387_031891</name>
</gene>
<reference evidence="5 6" key="1">
    <citation type="journal article" date="2021" name="Nat. Plants">
        <title>The Taxus genome provides insights into paclitaxel biosynthesis.</title>
        <authorList>
            <person name="Xiong X."/>
            <person name="Gou J."/>
            <person name="Liao Q."/>
            <person name="Li Y."/>
            <person name="Zhou Q."/>
            <person name="Bi G."/>
            <person name="Li C."/>
            <person name="Du R."/>
            <person name="Wang X."/>
            <person name="Sun T."/>
            <person name="Guo L."/>
            <person name="Liang H."/>
            <person name="Lu P."/>
            <person name="Wu Y."/>
            <person name="Zhang Z."/>
            <person name="Ro D.K."/>
            <person name="Shang Y."/>
            <person name="Huang S."/>
            <person name="Yan J."/>
        </authorList>
    </citation>
    <scope>NUCLEOTIDE SEQUENCE [LARGE SCALE GENOMIC DNA]</scope>
    <source>
        <strain evidence="5">Ta-2019</strain>
    </source>
</reference>
<comment type="caution">
    <text evidence="5">The sequence shown here is derived from an EMBL/GenBank/DDBJ whole genome shotgun (WGS) entry which is preliminary data.</text>
</comment>
<feature type="region of interest" description="Disordered" evidence="4">
    <location>
        <begin position="473"/>
        <end position="543"/>
    </location>
</feature>
<dbReference type="Pfam" id="PF00012">
    <property type="entry name" value="HSP70"/>
    <property type="match status" value="1"/>
</dbReference>
<feature type="region of interest" description="Disordered" evidence="4">
    <location>
        <begin position="203"/>
        <end position="257"/>
    </location>
</feature>
<dbReference type="Gene3D" id="1.20.1270.10">
    <property type="match status" value="1"/>
</dbReference>
<feature type="compositionally biased region" description="Basic and acidic residues" evidence="4">
    <location>
        <begin position="246"/>
        <end position="256"/>
    </location>
</feature>
<accession>A0AA38BXJ6</accession>
<evidence type="ECO:0000256" key="1">
    <source>
        <dbReference type="ARBA" id="ARBA00022741"/>
    </source>
</evidence>
<evidence type="ECO:0000256" key="4">
    <source>
        <dbReference type="SAM" id="MobiDB-lite"/>
    </source>
</evidence>
<keyword evidence="2" id="KW-0067">ATP-binding</keyword>
<keyword evidence="6" id="KW-1185">Reference proteome</keyword>
<sequence>MNLSSKFESMNVSNSECAAFIKQILCAIMLQDFLGKKNLDKHLDADEAVVLGAALHAANMSDGIKLMRKLGMIDGATYGIILELNIDDEENNNQVLIPRLKKLPSKVFKSVSYSRDFELSLLYDPSDILPPGVSSGKIAAYQVSGLTETHAKYAARNLSSPIKTNLHFSLSRSGLVSFDRAETVIEVSEWIEVPAKNLTVENSTSISSNATTESSSNPGSSSEKGEGDFGVEGSENNTTITNPQKTTEDVKPATEKKLRKRTFRVPLKIIDITEGPVRPLSSKSFTEAGVRLADLNHQDAERKRTAELKNTLEEYIYSTKEKLDSSEDIEKVSTKQQRESFKSKLDEAQEWLYTDGEDASATEFQEHLDSLKLVGDPVFFRLAEQSARPVASDYFRQYHKGLFKTLDEWEKKKSWINQSLRDEVLNEADKINKWVEESEAKQAKTPGYIDPIFTSEELYGKVEKLQNKVIKISKTPKPKPKVEKPATNDSATADGQDETKSSSSNRAEGEDGGEHIHEPNDSAQHSQGSNGQQKYDDEPFDEL</sequence>
<evidence type="ECO:0000256" key="3">
    <source>
        <dbReference type="ARBA" id="ARBA00023186"/>
    </source>
</evidence>
<dbReference type="EMBL" id="JAHRHJ020003813">
    <property type="protein sequence ID" value="KAH9287774.1"/>
    <property type="molecule type" value="Genomic_DNA"/>
</dbReference>
<feature type="compositionally biased region" description="Low complexity" evidence="4">
    <location>
        <begin position="203"/>
        <end position="222"/>
    </location>
</feature>
<organism evidence="5 6">
    <name type="scientific">Taxus chinensis</name>
    <name type="common">Chinese yew</name>
    <name type="synonym">Taxus wallichiana var. chinensis</name>
    <dbReference type="NCBI Taxonomy" id="29808"/>
    <lineage>
        <taxon>Eukaryota</taxon>
        <taxon>Viridiplantae</taxon>
        <taxon>Streptophyta</taxon>
        <taxon>Embryophyta</taxon>
        <taxon>Tracheophyta</taxon>
        <taxon>Spermatophyta</taxon>
        <taxon>Pinopsida</taxon>
        <taxon>Pinidae</taxon>
        <taxon>Conifers II</taxon>
        <taxon>Cupressales</taxon>
        <taxon>Taxaceae</taxon>
        <taxon>Taxus</taxon>
    </lineage>
</organism>
<protein>
    <submittedName>
        <fullName evidence="5">Uncharacterized protein</fullName>
    </submittedName>
</protein>
<dbReference type="FunFam" id="1.20.1270.10:FF:000002">
    <property type="entry name" value="Heat shock 70 kDa protein 4"/>
    <property type="match status" value="1"/>
</dbReference>
<dbReference type="GO" id="GO:0140662">
    <property type="term" value="F:ATP-dependent protein folding chaperone"/>
    <property type="evidence" value="ECO:0007669"/>
    <property type="project" value="InterPro"/>
</dbReference>
<evidence type="ECO:0000313" key="6">
    <source>
        <dbReference type="Proteomes" id="UP000824469"/>
    </source>
</evidence>
<dbReference type="GO" id="GO:0030968">
    <property type="term" value="P:endoplasmic reticulum unfolded protein response"/>
    <property type="evidence" value="ECO:0007669"/>
    <property type="project" value="TreeGrafter"/>
</dbReference>
<proteinExistence type="predicted"/>
<dbReference type="PANTHER" id="PTHR45639">
    <property type="entry name" value="HSC70CB, ISOFORM G-RELATED"/>
    <property type="match status" value="1"/>
</dbReference>
<dbReference type="Gene3D" id="2.60.34.10">
    <property type="entry name" value="Substrate Binding Domain Of DNAk, Chain A, domain 1"/>
    <property type="match status" value="1"/>
</dbReference>
<dbReference type="InterPro" id="IPR029048">
    <property type="entry name" value="HSP70_C_sf"/>
</dbReference>
<dbReference type="GO" id="GO:0005524">
    <property type="term" value="F:ATP binding"/>
    <property type="evidence" value="ECO:0007669"/>
    <property type="project" value="UniProtKB-KW"/>
</dbReference>
<dbReference type="Proteomes" id="UP000824469">
    <property type="component" value="Unassembled WGS sequence"/>
</dbReference>
<dbReference type="AlphaFoldDB" id="A0AA38BXJ6"/>
<feature type="compositionally biased region" description="Basic and acidic residues" evidence="4">
    <location>
        <begin position="507"/>
        <end position="520"/>
    </location>
</feature>
<feature type="compositionally biased region" description="Polar residues" evidence="4">
    <location>
        <begin position="521"/>
        <end position="533"/>
    </location>
</feature>
<evidence type="ECO:0000256" key="2">
    <source>
        <dbReference type="ARBA" id="ARBA00022840"/>
    </source>
</evidence>
<name>A0AA38BXJ6_TAXCH</name>
<evidence type="ECO:0000313" key="5">
    <source>
        <dbReference type="EMBL" id="KAH9287774.1"/>
    </source>
</evidence>
<dbReference type="InterPro" id="IPR013126">
    <property type="entry name" value="Hsp_70_fam"/>
</dbReference>
<dbReference type="InterPro" id="IPR029047">
    <property type="entry name" value="HSP70_peptide-bd_sf"/>
</dbReference>
<keyword evidence="3" id="KW-0143">Chaperone</keyword>
<feature type="compositionally biased region" description="Polar residues" evidence="4">
    <location>
        <begin position="234"/>
        <end position="245"/>
    </location>
</feature>
<dbReference type="OMA" id="TETHAKY"/>